<proteinExistence type="predicted"/>
<sequence length="111" mass="12804">MPRWEDIRDDLFEAIIQAHPPIGKEQQAEIVAHMRARGHDMGWNAIRYDNRYRHHAPTMPGQRVLQNWDAETHEDVLLALIEHMKPTGGNWTAIVASLHRKGYTFTEGALV</sequence>
<evidence type="ECO:0000313" key="2">
    <source>
        <dbReference type="Proteomes" id="UP001302602"/>
    </source>
</evidence>
<reference evidence="1" key="1">
    <citation type="journal article" date="2023" name="Mol. Phylogenet. Evol.">
        <title>Genome-scale phylogeny and comparative genomics of the fungal order Sordariales.</title>
        <authorList>
            <person name="Hensen N."/>
            <person name="Bonometti L."/>
            <person name="Westerberg I."/>
            <person name="Brannstrom I.O."/>
            <person name="Guillou S."/>
            <person name="Cros-Aarteil S."/>
            <person name="Calhoun S."/>
            <person name="Haridas S."/>
            <person name="Kuo A."/>
            <person name="Mondo S."/>
            <person name="Pangilinan J."/>
            <person name="Riley R."/>
            <person name="LaButti K."/>
            <person name="Andreopoulos B."/>
            <person name="Lipzen A."/>
            <person name="Chen C."/>
            <person name="Yan M."/>
            <person name="Daum C."/>
            <person name="Ng V."/>
            <person name="Clum A."/>
            <person name="Steindorff A."/>
            <person name="Ohm R.A."/>
            <person name="Martin F."/>
            <person name="Silar P."/>
            <person name="Natvig D.O."/>
            <person name="Lalanne C."/>
            <person name="Gautier V."/>
            <person name="Ament-Velasquez S.L."/>
            <person name="Kruys A."/>
            <person name="Hutchinson M.I."/>
            <person name="Powell A.J."/>
            <person name="Barry K."/>
            <person name="Miller A.N."/>
            <person name="Grigoriev I.V."/>
            <person name="Debuchy R."/>
            <person name="Gladieux P."/>
            <person name="Hiltunen Thoren M."/>
            <person name="Johannesson H."/>
        </authorList>
    </citation>
    <scope>NUCLEOTIDE SEQUENCE</scope>
    <source>
        <strain evidence="1">CBS 731.68</strain>
    </source>
</reference>
<gene>
    <name evidence="1" type="ORF">N657DRAFT_550697</name>
</gene>
<dbReference type="EMBL" id="MU853236">
    <property type="protein sequence ID" value="KAK4120804.1"/>
    <property type="molecule type" value="Genomic_DNA"/>
</dbReference>
<dbReference type="Proteomes" id="UP001302602">
    <property type="component" value="Unassembled WGS sequence"/>
</dbReference>
<protein>
    <submittedName>
        <fullName evidence="1">Uncharacterized protein</fullName>
    </submittedName>
</protein>
<keyword evidence="2" id="KW-1185">Reference proteome</keyword>
<evidence type="ECO:0000313" key="1">
    <source>
        <dbReference type="EMBL" id="KAK4120804.1"/>
    </source>
</evidence>
<dbReference type="GeneID" id="87824666"/>
<dbReference type="RefSeq" id="XP_062644575.1">
    <property type="nucleotide sequence ID" value="XM_062787896.1"/>
</dbReference>
<accession>A0AAN6Z1R0</accession>
<reference evidence="1" key="2">
    <citation type="submission" date="2023-05" db="EMBL/GenBank/DDBJ databases">
        <authorList>
            <consortium name="Lawrence Berkeley National Laboratory"/>
            <person name="Steindorff A."/>
            <person name="Hensen N."/>
            <person name="Bonometti L."/>
            <person name="Westerberg I."/>
            <person name="Brannstrom I.O."/>
            <person name="Guillou S."/>
            <person name="Cros-Aarteil S."/>
            <person name="Calhoun S."/>
            <person name="Haridas S."/>
            <person name="Kuo A."/>
            <person name="Mondo S."/>
            <person name="Pangilinan J."/>
            <person name="Riley R."/>
            <person name="Labutti K."/>
            <person name="Andreopoulos B."/>
            <person name="Lipzen A."/>
            <person name="Chen C."/>
            <person name="Yanf M."/>
            <person name="Daum C."/>
            <person name="Ng V."/>
            <person name="Clum A."/>
            <person name="Ohm R."/>
            <person name="Martin F."/>
            <person name="Silar P."/>
            <person name="Natvig D."/>
            <person name="Lalanne C."/>
            <person name="Gautier V."/>
            <person name="Ament-Velasquez S.L."/>
            <person name="Kruys A."/>
            <person name="Hutchinson M.I."/>
            <person name="Powell A.J."/>
            <person name="Barry K."/>
            <person name="Miller A.N."/>
            <person name="Grigoriev I.V."/>
            <person name="Debuchy R."/>
            <person name="Gladieux P."/>
            <person name="Thoren M.H."/>
            <person name="Johannesson H."/>
        </authorList>
    </citation>
    <scope>NUCLEOTIDE SEQUENCE</scope>
    <source>
        <strain evidence="1">CBS 731.68</strain>
    </source>
</reference>
<comment type="caution">
    <text evidence="1">The sequence shown here is derived from an EMBL/GenBank/DDBJ whole genome shotgun (WGS) entry which is preliminary data.</text>
</comment>
<organism evidence="1 2">
    <name type="scientific">Parathielavia appendiculata</name>
    <dbReference type="NCBI Taxonomy" id="2587402"/>
    <lineage>
        <taxon>Eukaryota</taxon>
        <taxon>Fungi</taxon>
        <taxon>Dikarya</taxon>
        <taxon>Ascomycota</taxon>
        <taxon>Pezizomycotina</taxon>
        <taxon>Sordariomycetes</taxon>
        <taxon>Sordariomycetidae</taxon>
        <taxon>Sordariales</taxon>
        <taxon>Chaetomiaceae</taxon>
        <taxon>Parathielavia</taxon>
    </lineage>
</organism>
<name>A0AAN6Z1R0_9PEZI</name>
<feature type="non-terminal residue" evidence="1">
    <location>
        <position position="111"/>
    </location>
</feature>
<dbReference type="AlphaFoldDB" id="A0AAN6Z1R0"/>